<dbReference type="AlphaFoldDB" id="A0A1D6FJK6"/>
<dbReference type="ExpressionAtlas" id="A0A1D6FJK6">
    <property type="expression patterns" value="baseline and differential"/>
</dbReference>
<organism evidence="2">
    <name type="scientific">Zea mays</name>
    <name type="common">Maize</name>
    <dbReference type="NCBI Taxonomy" id="4577"/>
    <lineage>
        <taxon>Eukaryota</taxon>
        <taxon>Viridiplantae</taxon>
        <taxon>Streptophyta</taxon>
        <taxon>Embryophyta</taxon>
        <taxon>Tracheophyta</taxon>
        <taxon>Spermatophyta</taxon>
        <taxon>Magnoliopsida</taxon>
        <taxon>Liliopsida</taxon>
        <taxon>Poales</taxon>
        <taxon>Poaceae</taxon>
        <taxon>PACMAD clade</taxon>
        <taxon>Panicoideae</taxon>
        <taxon>Andropogonodae</taxon>
        <taxon>Andropogoneae</taxon>
        <taxon>Tripsacinae</taxon>
        <taxon>Zea</taxon>
    </lineage>
</organism>
<dbReference type="InterPro" id="IPR036969">
    <property type="entry name" value="Citrate_synthase_sf"/>
</dbReference>
<dbReference type="CDD" id="cd16617">
    <property type="entry name" value="mRING-HC-C4C4_CesA"/>
    <property type="match status" value="1"/>
</dbReference>
<gene>
    <name evidence="2" type="ORF">ZEAMMB73_Zm00001d009454</name>
</gene>
<dbReference type="Pfam" id="PF14569">
    <property type="entry name" value="zf-UDP"/>
    <property type="match status" value="1"/>
</dbReference>
<accession>A0A1D6FJK6</accession>
<dbReference type="InterPro" id="IPR027934">
    <property type="entry name" value="CES_Znf_RING"/>
</dbReference>
<proteinExistence type="predicted"/>
<dbReference type="InParanoid" id="A0A1D6FJK6"/>
<sequence length="238" mass="25804">MDDGDAANSGKHVAGQVCQIYGDGVGTAADDDLFTACDVCGFPVCRPCYEYERKDGTQACPQCKTKYKRHKGDEPCYAGVPMSTIIEQGYGVGDVISLLWFKRSLPRYCTQFIEICVMLCADHGPCVSGAHNSIVTARAGKDLVSSLVSVDFSSLWRWKIRLDASVMLSKGNESLLIPDNAQVISSSVVDRCPHRSEIQSVAHAEGEDDCLILGTVDSYGHLIVSRLDIVADGNFTIL</sequence>
<dbReference type="InterPro" id="IPR002020">
    <property type="entry name" value="Citrate_synthase"/>
</dbReference>
<name>A0A1D6FJK6_MAIZE</name>
<evidence type="ECO:0000313" key="2">
    <source>
        <dbReference type="EMBL" id="AQK91944.1"/>
    </source>
</evidence>
<dbReference type="PANTHER" id="PTHR23118">
    <property type="entry name" value="ATP-CITRATE SYNTHASE"/>
    <property type="match status" value="1"/>
</dbReference>
<evidence type="ECO:0000259" key="1">
    <source>
        <dbReference type="Pfam" id="PF14569"/>
    </source>
</evidence>
<dbReference type="SUPFAM" id="SSF48256">
    <property type="entry name" value="Citrate synthase"/>
    <property type="match status" value="1"/>
</dbReference>
<dbReference type="EMBL" id="CM000784">
    <property type="protein sequence ID" value="AQK91944.1"/>
    <property type="molecule type" value="Genomic_DNA"/>
</dbReference>
<dbReference type="SUPFAM" id="SSF57850">
    <property type="entry name" value="RING/U-box"/>
    <property type="match status" value="1"/>
</dbReference>
<feature type="domain" description="Cellulose synthase RING-type zinc finger" evidence="1">
    <location>
        <begin position="11"/>
        <end position="72"/>
    </location>
</feature>
<dbReference type="Gene3D" id="3.30.40.10">
    <property type="entry name" value="Zinc/RING finger domain, C3HC4 (zinc finger)"/>
    <property type="match status" value="1"/>
</dbReference>
<dbReference type="GO" id="GO:0046912">
    <property type="term" value="F:acyltransferase activity, acyl groups converted into alkyl on transfer"/>
    <property type="evidence" value="ECO:0007669"/>
    <property type="project" value="InterPro"/>
</dbReference>
<dbReference type="STRING" id="4577.A0A1D6FJK6"/>
<dbReference type="PANTHER" id="PTHR23118:SF42">
    <property type="entry name" value="ATP-CITRATE SYNTHASE"/>
    <property type="match status" value="1"/>
</dbReference>
<reference evidence="2" key="1">
    <citation type="submission" date="2015-12" db="EMBL/GenBank/DDBJ databases">
        <title>Update maize B73 reference genome by single molecule sequencing technologies.</title>
        <authorList>
            <consortium name="Maize Genome Sequencing Project"/>
            <person name="Ware D."/>
        </authorList>
    </citation>
    <scope>NUCLEOTIDE SEQUENCE</scope>
    <source>
        <tissue evidence="2">Seedling</tissue>
    </source>
</reference>
<protein>
    <recommendedName>
        <fullName evidence="1">Cellulose synthase RING-type zinc finger domain-containing protein</fullName>
    </recommendedName>
</protein>
<dbReference type="SMR" id="A0A1D6FJK6"/>
<dbReference type="InterPro" id="IPR013083">
    <property type="entry name" value="Znf_RING/FYVE/PHD"/>
</dbReference>